<evidence type="ECO:0000256" key="1">
    <source>
        <dbReference type="SAM" id="MobiDB-lite"/>
    </source>
</evidence>
<feature type="region of interest" description="Disordered" evidence="1">
    <location>
        <begin position="848"/>
        <end position="896"/>
    </location>
</feature>
<sequence length="1289" mass="142707">MKQPVARQKLGRLCRQFRRRFRLLLLRAGVGCAAALAVVLFGVLLLIDWRLHLESGWRFVALAGFIGVVLATVWRTILQPLSARWSNPAVLSYLDQTLPETRGELLDLYELSGDAAAIEECSTPLGNELAAAAADDLSSRVDQVRLAGAFDTGRANRWTAIAGLLLVLLLVAGLLLPGYLRIGAERLFNPLSSARWPHRTTITLDRPANGWSVPALEPFLVQAEVTGEVPSKATLAYRTDDSGNWVREKIELQTRSTDDPGQSLSAALRYTFPEVREGIEFYLEAGDFRTERQRIDVIQRPYLTRIQAHYTYPDYAGLPEQTLNSGQLAGLEGTQVRLQLESSMALERAVFVWSPDSASTASPGETAADDPATEQAAGSAALPAGAERTNLLAKSGTEHEISFMLRENGRYAIELYEKNGFREARPEIYEVRVTPDDPPEIQLLSPGNDLVETNQATIDVVFQASDQLGLAKVEFLYQIENQTPQLLTSRITGPLAQTGLQTDARFSWELRRMELPASGDLSFFVRVSDNNPTGRGVVESAPGRIRLVKPSEFHLEAIERAKLLEEEARIAWRNQLHAWQFTQQWLEEGTGAEDDPLWKQMTDSQQKSFLAAEQIRFHLQTLTQKYERNHMAADFMANRLSAITELLTRLRDEEQAPIAAGLEEARPRTAADAGVDRVKSLRGAAAGRFVPQQKMAVLILERMLRKLYDWRDLQNGVITTRLLAEQQGEVLERTKELAPRSIAREIEDLSDADQESLLTLGKQQRALFDTETGLERQLTYLAYKAQQQGRTSIQAPLQAAWANLRSRRVNDFLKRAAEMIDNNQPSQILEDQASALRALDVVRNGLVSAGQKLDPDPPLSPNDQPSDESQFDPDQVQPNELATSNTPPAQNTDDANANDVGEFKVETPILPEGSDAVSAAIRLTIEAQDSVLARVRYLAQNSTPAEMPRFIRLKQTRLLERQDDVLARIAVALEQADKHDEPQVAAVLQQVAEEFQQSRRLLEAGRFGPLVQQHQADALTTLQFLLQELALAKAVADSTAENRRLGGQDAFGRQYVLRETDLDAAVDALLAIRHAQGRLGDTARKVARFVAHPPQPPLEQEIEQANRQRAVAALQETAALLEEATQRIAALAEPATQAAAPTGAAGLRDLALPGLAKQLAAGDRDEPLAASLDAAGQRLNGVVLSLGDLLEERVRLEPLASAVEEQPVMSPEEFARLNSQEYLAERLQNESSLPPELRELMARSLEREFPPKYSRLLAAYYASFLKEKVADNHVDPSDPPVAPDTEEKP</sequence>
<evidence type="ECO:0008006" key="5">
    <source>
        <dbReference type="Google" id="ProtNLM"/>
    </source>
</evidence>
<keyword evidence="2" id="KW-1133">Transmembrane helix</keyword>
<organism evidence="3 4">
    <name type="scientific">Lignipirellula cremea</name>
    <dbReference type="NCBI Taxonomy" id="2528010"/>
    <lineage>
        <taxon>Bacteria</taxon>
        <taxon>Pseudomonadati</taxon>
        <taxon>Planctomycetota</taxon>
        <taxon>Planctomycetia</taxon>
        <taxon>Pirellulales</taxon>
        <taxon>Pirellulaceae</taxon>
        <taxon>Lignipirellula</taxon>
    </lineage>
</organism>
<dbReference type="EMBL" id="CP036433">
    <property type="protein sequence ID" value="QDU96140.1"/>
    <property type="molecule type" value="Genomic_DNA"/>
</dbReference>
<proteinExistence type="predicted"/>
<feature type="region of interest" description="Disordered" evidence="1">
    <location>
        <begin position="356"/>
        <end position="381"/>
    </location>
</feature>
<keyword evidence="2" id="KW-0472">Membrane</keyword>
<dbReference type="RefSeq" id="WP_145054805.1">
    <property type="nucleotide sequence ID" value="NZ_CP036433.1"/>
</dbReference>
<evidence type="ECO:0000256" key="2">
    <source>
        <dbReference type="SAM" id="Phobius"/>
    </source>
</evidence>
<protein>
    <recommendedName>
        <fullName evidence="5">DUF4175 family protein</fullName>
    </recommendedName>
</protein>
<dbReference type="OrthoDB" id="257350at2"/>
<evidence type="ECO:0000313" key="4">
    <source>
        <dbReference type="Proteomes" id="UP000317648"/>
    </source>
</evidence>
<evidence type="ECO:0000313" key="3">
    <source>
        <dbReference type="EMBL" id="QDU96140.1"/>
    </source>
</evidence>
<dbReference type="Proteomes" id="UP000317648">
    <property type="component" value="Chromosome"/>
</dbReference>
<dbReference type="KEGG" id="lcre:Pla8534_39590"/>
<feature type="transmembrane region" description="Helical" evidence="2">
    <location>
        <begin position="59"/>
        <end position="78"/>
    </location>
</feature>
<gene>
    <name evidence="3" type="ORF">Pla8534_39590</name>
</gene>
<feature type="compositionally biased region" description="Polar residues" evidence="1">
    <location>
        <begin position="876"/>
        <end position="895"/>
    </location>
</feature>
<reference evidence="3 4" key="1">
    <citation type="submission" date="2019-02" db="EMBL/GenBank/DDBJ databases">
        <title>Deep-cultivation of Planctomycetes and their phenomic and genomic characterization uncovers novel biology.</title>
        <authorList>
            <person name="Wiegand S."/>
            <person name="Jogler M."/>
            <person name="Boedeker C."/>
            <person name="Pinto D."/>
            <person name="Vollmers J."/>
            <person name="Rivas-Marin E."/>
            <person name="Kohn T."/>
            <person name="Peeters S.H."/>
            <person name="Heuer A."/>
            <person name="Rast P."/>
            <person name="Oberbeckmann S."/>
            <person name="Bunk B."/>
            <person name="Jeske O."/>
            <person name="Meyerdierks A."/>
            <person name="Storesund J.E."/>
            <person name="Kallscheuer N."/>
            <person name="Luecker S."/>
            <person name="Lage O.M."/>
            <person name="Pohl T."/>
            <person name="Merkel B.J."/>
            <person name="Hornburger P."/>
            <person name="Mueller R.-W."/>
            <person name="Bruemmer F."/>
            <person name="Labrenz M."/>
            <person name="Spormann A.M."/>
            <person name="Op den Camp H."/>
            <person name="Overmann J."/>
            <person name="Amann R."/>
            <person name="Jetten M.S.M."/>
            <person name="Mascher T."/>
            <person name="Medema M.H."/>
            <person name="Devos D.P."/>
            <person name="Kaster A.-K."/>
            <person name="Ovreas L."/>
            <person name="Rohde M."/>
            <person name="Galperin M.Y."/>
            <person name="Jogler C."/>
        </authorList>
    </citation>
    <scope>NUCLEOTIDE SEQUENCE [LARGE SCALE GENOMIC DNA]</scope>
    <source>
        <strain evidence="3 4">Pla85_3_4</strain>
    </source>
</reference>
<feature type="transmembrane region" description="Helical" evidence="2">
    <location>
        <begin position="21"/>
        <end position="47"/>
    </location>
</feature>
<accession>A0A518DWC5</accession>
<feature type="transmembrane region" description="Helical" evidence="2">
    <location>
        <begin position="158"/>
        <end position="180"/>
    </location>
</feature>
<name>A0A518DWC5_9BACT</name>
<keyword evidence="4" id="KW-1185">Reference proteome</keyword>
<keyword evidence="2" id="KW-0812">Transmembrane</keyword>
<feature type="region of interest" description="Disordered" evidence="1">
    <location>
        <begin position="1269"/>
        <end position="1289"/>
    </location>
</feature>